<proteinExistence type="predicted"/>
<accession>A0A382ESI4</accession>
<protein>
    <submittedName>
        <fullName evidence="1">Uncharacterized protein</fullName>
    </submittedName>
</protein>
<reference evidence="1" key="1">
    <citation type="submission" date="2018-05" db="EMBL/GenBank/DDBJ databases">
        <authorList>
            <person name="Lanie J.A."/>
            <person name="Ng W.-L."/>
            <person name="Kazmierczak K.M."/>
            <person name="Andrzejewski T.M."/>
            <person name="Davidsen T.M."/>
            <person name="Wayne K.J."/>
            <person name="Tettelin H."/>
            <person name="Glass J.I."/>
            <person name="Rusch D."/>
            <person name="Podicherti R."/>
            <person name="Tsui H.-C.T."/>
            <person name="Winkler M.E."/>
        </authorList>
    </citation>
    <scope>NUCLEOTIDE SEQUENCE</scope>
</reference>
<evidence type="ECO:0000313" key="1">
    <source>
        <dbReference type="EMBL" id="SVB53319.1"/>
    </source>
</evidence>
<organism evidence="1">
    <name type="scientific">marine metagenome</name>
    <dbReference type="NCBI Taxonomy" id="408172"/>
    <lineage>
        <taxon>unclassified sequences</taxon>
        <taxon>metagenomes</taxon>
        <taxon>ecological metagenomes</taxon>
    </lineage>
</organism>
<dbReference type="AlphaFoldDB" id="A0A382ESI4"/>
<gene>
    <name evidence="1" type="ORF">METZ01_LOCUS206173</name>
</gene>
<sequence>VARHGDAAGDFLDVAKHRQAVSVGLGAW</sequence>
<feature type="non-terminal residue" evidence="1">
    <location>
        <position position="1"/>
    </location>
</feature>
<name>A0A382ESI4_9ZZZZ</name>
<dbReference type="EMBL" id="UINC01045947">
    <property type="protein sequence ID" value="SVB53319.1"/>
    <property type="molecule type" value="Genomic_DNA"/>
</dbReference>